<dbReference type="EMBL" id="JADKNH010000016">
    <property type="protein sequence ID" value="MBF4695470.1"/>
    <property type="molecule type" value="Genomic_DNA"/>
</dbReference>
<accession>A0ABR9ZYD2</accession>
<reference evidence="12 13" key="1">
    <citation type="submission" date="2020-11" db="EMBL/GenBank/DDBJ databases">
        <title>Fusibacter basophilias sp. nov.</title>
        <authorList>
            <person name="Qiu D."/>
        </authorList>
    </citation>
    <scope>NUCLEOTIDE SEQUENCE [LARGE SCALE GENOMIC DNA]</scope>
    <source>
        <strain evidence="12 13">Q10-2</strain>
    </source>
</reference>
<evidence type="ECO:0000256" key="4">
    <source>
        <dbReference type="ARBA" id="ARBA00022553"/>
    </source>
</evidence>
<dbReference type="SUPFAM" id="SSF47384">
    <property type="entry name" value="Homodimeric domain of signal transducing histidine kinase"/>
    <property type="match status" value="1"/>
</dbReference>
<dbReference type="SUPFAM" id="SSF55874">
    <property type="entry name" value="ATPase domain of HSP90 chaperone/DNA topoisomerase II/histidine kinase"/>
    <property type="match status" value="1"/>
</dbReference>
<dbReference type="InterPro" id="IPR003661">
    <property type="entry name" value="HisK_dim/P_dom"/>
</dbReference>
<dbReference type="PANTHER" id="PTHR43547">
    <property type="entry name" value="TWO-COMPONENT HISTIDINE KINASE"/>
    <property type="match status" value="1"/>
</dbReference>
<dbReference type="PROSITE" id="PS50109">
    <property type="entry name" value="HIS_KIN"/>
    <property type="match status" value="1"/>
</dbReference>
<organism evidence="12 13">
    <name type="scientific">Fusibacter ferrireducens</name>
    <dbReference type="NCBI Taxonomy" id="2785058"/>
    <lineage>
        <taxon>Bacteria</taxon>
        <taxon>Bacillati</taxon>
        <taxon>Bacillota</taxon>
        <taxon>Clostridia</taxon>
        <taxon>Eubacteriales</taxon>
        <taxon>Eubacteriales Family XII. Incertae Sedis</taxon>
        <taxon>Fusibacter</taxon>
    </lineage>
</organism>
<dbReference type="SMART" id="SM00388">
    <property type="entry name" value="HisKA"/>
    <property type="match status" value="1"/>
</dbReference>
<dbReference type="InterPro" id="IPR005467">
    <property type="entry name" value="His_kinase_dom"/>
</dbReference>
<evidence type="ECO:0000256" key="6">
    <source>
        <dbReference type="ARBA" id="ARBA00023012"/>
    </source>
</evidence>
<dbReference type="RefSeq" id="WP_194703709.1">
    <property type="nucleotide sequence ID" value="NZ_JADKNH010000016.1"/>
</dbReference>
<keyword evidence="4 8" id="KW-0597">Phosphoprotein</keyword>
<keyword evidence="5" id="KW-0418">Kinase</keyword>
<gene>
    <name evidence="12" type="ORF">ISU02_20445</name>
</gene>
<dbReference type="SUPFAM" id="SSF52172">
    <property type="entry name" value="CheY-like"/>
    <property type="match status" value="1"/>
</dbReference>
<protein>
    <recommendedName>
        <fullName evidence="3">Stage 0 sporulation protein A homolog</fullName>
        <ecNumber evidence="2">2.7.13.3</ecNumber>
    </recommendedName>
</protein>
<evidence type="ECO:0000313" key="12">
    <source>
        <dbReference type="EMBL" id="MBF4695470.1"/>
    </source>
</evidence>
<dbReference type="Pfam" id="PF00072">
    <property type="entry name" value="Response_reg"/>
    <property type="match status" value="1"/>
</dbReference>
<evidence type="ECO:0000256" key="1">
    <source>
        <dbReference type="ARBA" id="ARBA00000085"/>
    </source>
</evidence>
<dbReference type="Proteomes" id="UP000614200">
    <property type="component" value="Unassembled WGS sequence"/>
</dbReference>
<dbReference type="Pfam" id="PF00512">
    <property type="entry name" value="HisKA"/>
    <property type="match status" value="1"/>
</dbReference>
<evidence type="ECO:0000256" key="7">
    <source>
        <dbReference type="ARBA" id="ARBA00024867"/>
    </source>
</evidence>
<keyword evidence="9" id="KW-0175">Coiled coil</keyword>
<dbReference type="Gene3D" id="1.10.287.130">
    <property type="match status" value="1"/>
</dbReference>
<dbReference type="InterPro" id="IPR001789">
    <property type="entry name" value="Sig_transdc_resp-reg_receiver"/>
</dbReference>
<dbReference type="PANTHER" id="PTHR43547:SF2">
    <property type="entry name" value="HYBRID SIGNAL TRANSDUCTION HISTIDINE KINASE C"/>
    <property type="match status" value="1"/>
</dbReference>
<evidence type="ECO:0000256" key="9">
    <source>
        <dbReference type="SAM" id="Coils"/>
    </source>
</evidence>
<evidence type="ECO:0000256" key="3">
    <source>
        <dbReference type="ARBA" id="ARBA00018672"/>
    </source>
</evidence>
<sequence>MDYSRLSRETLIHEIKQLNHQIEKLNIEKVGQEINIGSKLDMIQAPVFLIKLDYSVTWANAYSVHHYENILGRKCYQVFYDFNDICPGCPMQEVLDYKSKFDTMVYPNVESESVDKQVWKNQLIPLIVQGKVTGILEFQDNIRAHEQYDESYKEIIQNLKHENNELKRKVKKTNEFIDHFTREMRTPLRSLRGFFDLFDQTFLSELQKEYLKVIKTNSDLLFEILSRMLLYTKYDEGNIKIVKTEFHFRHAIEEVIQTFSILYENEKNNHIKLEYSPSIPDILIGDQVKLKLVISYLLETSNYLCQNDEIVVNVSEVTENREKIHLKISILDTSEVVPNRMIDLNDYDINTRSRFNTIEEYAIALGLYLSKELIQATGGMIEVSSVKDKGIHSTLFLTLDKVVVKSQMPKVIPKATRKKILIADHEKPQIPMDYFEAYDIYFAKTGAQAIELFFSVIPDLTIIDVMIEDCDGFSVLDEIERRKNGNSPVIAISNKLIDNEAEFMKDYGFDDYYTKPFTEAILKNIIENYLKETSL</sequence>
<keyword evidence="13" id="KW-1185">Reference proteome</keyword>
<evidence type="ECO:0000259" key="11">
    <source>
        <dbReference type="PROSITE" id="PS50110"/>
    </source>
</evidence>
<evidence type="ECO:0000313" key="13">
    <source>
        <dbReference type="Proteomes" id="UP000614200"/>
    </source>
</evidence>
<feature type="modified residue" description="4-aspartylphosphate" evidence="8">
    <location>
        <position position="464"/>
    </location>
</feature>
<comment type="function">
    <text evidence="7">May play the central regulatory role in sporulation. It may be an element of the effector pathway responsible for the activation of sporulation genes in response to nutritional stress. Spo0A may act in concert with spo0H (a sigma factor) to control the expression of some genes that are critical to the sporulation process.</text>
</comment>
<feature type="domain" description="Histidine kinase" evidence="10">
    <location>
        <begin position="179"/>
        <end position="401"/>
    </location>
</feature>
<evidence type="ECO:0000256" key="5">
    <source>
        <dbReference type="ARBA" id="ARBA00022777"/>
    </source>
</evidence>
<dbReference type="InterPro" id="IPR036097">
    <property type="entry name" value="HisK_dim/P_sf"/>
</dbReference>
<dbReference type="InterPro" id="IPR011006">
    <property type="entry name" value="CheY-like_superfamily"/>
</dbReference>
<evidence type="ECO:0000256" key="8">
    <source>
        <dbReference type="PROSITE-ProRule" id="PRU00169"/>
    </source>
</evidence>
<comment type="catalytic activity">
    <reaction evidence="1">
        <text>ATP + protein L-histidine = ADP + protein N-phospho-L-histidine.</text>
        <dbReference type="EC" id="2.7.13.3"/>
    </reaction>
</comment>
<dbReference type="InterPro" id="IPR036890">
    <property type="entry name" value="HATPase_C_sf"/>
</dbReference>
<feature type="coiled-coil region" evidence="9">
    <location>
        <begin position="8"/>
        <end position="35"/>
    </location>
</feature>
<dbReference type="EC" id="2.7.13.3" evidence="2"/>
<proteinExistence type="predicted"/>
<evidence type="ECO:0000259" key="10">
    <source>
        <dbReference type="PROSITE" id="PS50109"/>
    </source>
</evidence>
<keyword evidence="5" id="KW-0808">Transferase</keyword>
<feature type="coiled-coil region" evidence="9">
    <location>
        <begin position="145"/>
        <end position="176"/>
    </location>
</feature>
<dbReference type="PROSITE" id="PS50110">
    <property type="entry name" value="RESPONSE_REGULATORY"/>
    <property type="match status" value="1"/>
</dbReference>
<dbReference type="SMART" id="SM00448">
    <property type="entry name" value="REC"/>
    <property type="match status" value="1"/>
</dbReference>
<name>A0ABR9ZYD2_9FIRM</name>
<dbReference type="CDD" id="cd00082">
    <property type="entry name" value="HisKA"/>
    <property type="match status" value="1"/>
</dbReference>
<dbReference type="Gene3D" id="3.40.50.2300">
    <property type="match status" value="1"/>
</dbReference>
<feature type="domain" description="Response regulatory" evidence="11">
    <location>
        <begin position="419"/>
        <end position="530"/>
    </location>
</feature>
<comment type="caution">
    <text evidence="12">The sequence shown here is derived from an EMBL/GenBank/DDBJ whole genome shotgun (WGS) entry which is preliminary data.</text>
</comment>
<keyword evidence="6" id="KW-0902">Two-component regulatory system</keyword>
<dbReference type="Gene3D" id="3.30.565.10">
    <property type="entry name" value="Histidine kinase-like ATPase, C-terminal domain"/>
    <property type="match status" value="1"/>
</dbReference>
<evidence type="ECO:0000256" key="2">
    <source>
        <dbReference type="ARBA" id="ARBA00012438"/>
    </source>
</evidence>